<evidence type="ECO:0000313" key="2">
    <source>
        <dbReference type="Proteomes" id="UP000697330"/>
    </source>
</evidence>
<organism evidence="1 2">
    <name type="scientific">Thermophilibacter provencensis</name>
    <dbReference type="NCBI Taxonomy" id="1852386"/>
    <lineage>
        <taxon>Bacteria</taxon>
        <taxon>Bacillati</taxon>
        <taxon>Actinomycetota</taxon>
        <taxon>Coriobacteriia</taxon>
        <taxon>Coriobacteriales</taxon>
        <taxon>Atopobiaceae</taxon>
        <taxon>Thermophilibacter</taxon>
    </lineage>
</organism>
<reference evidence="1" key="1">
    <citation type="journal article" date="2021" name="PeerJ">
        <title>Extensive microbial diversity within the chicken gut microbiome revealed by metagenomics and culture.</title>
        <authorList>
            <person name="Gilroy R."/>
            <person name="Ravi A."/>
            <person name="Getino M."/>
            <person name="Pursley I."/>
            <person name="Horton D.L."/>
            <person name="Alikhan N.F."/>
            <person name="Baker D."/>
            <person name="Gharbi K."/>
            <person name="Hall N."/>
            <person name="Watson M."/>
            <person name="Adriaenssens E.M."/>
            <person name="Foster-Nyarko E."/>
            <person name="Jarju S."/>
            <person name="Secka A."/>
            <person name="Antonio M."/>
            <person name="Oren A."/>
            <person name="Chaudhuri R.R."/>
            <person name="La Ragione R."/>
            <person name="Hildebrand F."/>
            <person name="Pallen M.J."/>
        </authorList>
    </citation>
    <scope>NUCLEOTIDE SEQUENCE</scope>
    <source>
        <strain evidence="1">CHK124-7917</strain>
    </source>
</reference>
<dbReference type="AlphaFoldDB" id="A0A921KKM1"/>
<proteinExistence type="predicted"/>
<name>A0A921KKM1_9ACTN</name>
<dbReference type="RefSeq" id="WP_274958485.1">
    <property type="nucleotide sequence ID" value="NZ_DYWQ01000016.1"/>
</dbReference>
<reference evidence="1" key="2">
    <citation type="submission" date="2021-09" db="EMBL/GenBank/DDBJ databases">
        <authorList>
            <person name="Gilroy R."/>
        </authorList>
    </citation>
    <scope>NUCLEOTIDE SEQUENCE</scope>
    <source>
        <strain evidence="1">CHK124-7917</strain>
    </source>
</reference>
<protein>
    <submittedName>
        <fullName evidence="1">Uncharacterized protein</fullName>
    </submittedName>
</protein>
<evidence type="ECO:0000313" key="1">
    <source>
        <dbReference type="EMBL" id="HJF44409.1"/>
    </source>
</evidence>
<dbReference type="EMBL" id="DYWQ01000016">
    <property type="protein sequence ID" value="HJF44409.1"/>
    <property type="molecule type" value="Genomic_DNA"/>
</dbReference>
<sequence length="399" mass="44587">MDPVSVLVMCLLAALSITYVVKTVSSWKSSSTTSSTTSSAASPSDETLEKIYQRCTRRGIKEWEGNAETIKKVVSSATENVSISEQEARRLFNQAIKRHVEIESERKAKKLKDARKKEREFVKQQRMISELSPKEKYSFGLNDIYDKLEDEHEALKRSFSTPSVPPIGMIDIKPKNPVASAALTGAFLGTAAGVTAGMKAQADNDRARQSYQPASDDDYFESRTRRMLEIKYILRDLDSVFSTLSLIAGRKIKEEKYDDYLNCSVRSARLSDTSRCLTVLLNIKPGTRTEHRIESEPAFAVDGTLKLTAYLDDEIIGEGVYCGGGLGLHTPVGFEFSKRFEMVYVPLNEKARSTIAEEGESGAFDVSKIQVEVSPIELWCTRKLEGYSIMHKELLDTVL</sequence>
<gene>
    <name evidence="1" type="ORF">K8U72_01280</name>
</gene>
<dbReference type="Proteomes" id="UP000697330">
    <property type="component" value="Unassembled WGS sequence"/>
</dbReference>
<comment type="caution">
    <text evidence="1">The sequence shown here is derived from an EMBL/GenBank/DDBJ whole genome shotgun (WGS) entry which is preliminary data.</text>
</comment>
<accession>A0A921KKM1</accession>